<dbReference type="AlphaFoldDB" id="A0A9N9XA83"/>
<name>A0A9N9XA83_DIABA</name>
<keyword evidence="8" id="KW-0576">Peroxisome</keyword>
<sequence>MFLKIFQNECLYFLKPNSFKGINKRNLRNRPDFTKNRYKVTRGNYNYLREDHINYFQTLLGYKRVIMDLSDLEKYNVDWYTQVRGCSSIVLKPKTTQEVSQILSFCNNQKLALCTQGGNTGVVGGCVPVFDEIIISTELMNDIISLDENSGVLVCQSGCILQNLDNFVAEKGLIIPLDLGAKGTCHIGGNVSTNAGGMRLVKYGNMHANVLGLEVVKSNGEIIDCLSTLKKDNTGYHLKHLFIGSEGTLGLVTKVALQCPPRPKYRNVAFLGLQNFSKVLKTYKLLKESLGEILSAIEVMDSTTMQFISEKNQQTSPIGEYPFYLMVETSGSNEEHDQHKLNRFFEKILTKGLVLNGVVASDAKQAGDIWSIRDNVSTGYKHCGAVFYYDISLPLQHYYTIVDIMKTRMGSKCEKVFGYGHLGDGNIHISIVMDEYSDELKNLAEPYIFEQVLALNGSISAEHGLGFMKAKYLNMVKSGNNVNLMKDLKTILDPHMILNPYKVIPEIK</sequence>
<comment type="function">
    <text evidence="11">Catalyzes the oxidation of D-2-hydroxyglutarate (D-2-HG) to alpha-ketoglutarate. Also catalyzes the oxidation of other D-2-hydroxyacids, such as D-malate (D-MAL) and D-lactate (D-LAC). Exhibits high activities towards D-2-HG and D-MAL but a very weak activity towards D-LAC.</text>
</comment>
<evidence type="ECO:0000256" key="6">
    <source>
        <dbReference type="ARBA" id="ARBA00022827"/>
    </source>
</evidence>
<dbReference type="OrthoDB" id="5332616at2759"/>
<evidence type="ECO:0000256" key="8">
    <source>
        <dbReference type="ARBA" id="ARBA00023140"/>
    </source>
</evidence>
<keyword evidence="5" id="KW-0285">Flavoprotein</keyword>
<dbReference type="Gene3D" id="1.10.45.10">
    <property type="entry name" value="Vanillyl-alcohol Oxidase, Chain A, domain 4"/>
    <property type="match status" value="1"/>
</dbReference>
<keyword evidence="6" id="KW-0274">FAD</keyword>
<keyword evidence="15" id="KW-1185">Reference proteome</keyword>
<dbReference type="InterPro" id="IPR016171">
    <property type="entry name" value="Vanillyl_alc_oxidase_C-sub2"/>
</dbReference>
<comment type="cofactor">
    <cofactor evidence="1">
        <name>FAD</name>
        <dbReference type="ChEBI" id="CHEBI:57692"/>
    </cofactor>
</comment>
<evidence type="ECO:0000256" key="7">
    <source>
        <dbReference type="ARBA" id="ARBA00023002"/>
    </source>
</evidence>
<dbReference type="PANTHER" id="PTHR43716:SF1">
    <property type="entry name" value="D-2-HYDROXYGLUTARATE DEHYDROGENASE, MITOCHONDRIAL"/>
    <property type="match status" value="1"/>
</dbReference>
<dbReference type="Pfam" id="PF02913">
    <property type="entry name" value="FAD-oxidase_C"/>
    <property type="match status" value="1"/>
</dbReference>
<dbReference type="PANTHER" id="PTHR43716">
    <property type="entry name" value="D-2-HYDROXYGLUTARATE DEHYDROGENASE, MITOCHONDRIAL"/>
    <property type="match status" value="1"/>
</dbReference>
<dbReference type="SUPFAM" id="SSF56176">
    <property type="entry name" value="FAD-binding/transporter-associated domain-like"/>
    <property type="match status" value="1"/>
</dbReference>
<evidence type="ECO:0000256" key="5">
    <source>
        <dbReference type="ARBA" id="ARBA00022630"/>
    </source>
</evidence>
<dbReference type="InterPro" id="IPR016167">
    <property type="entry name" value="FAD-bd_PCMH_sub1"/>
</dbReference>
<dbReference type="Pfam" id="PF01565">
    <property type="entry name" value="FAD_binding_4"/>
    <property type="match status" value="1"/>
</dbReference>
<comment type="catalytic activity">
    <reaction evidence="12">
        <text>(R)-malate + A = oxaloacetate + AH2</text>
        <dbReference type="Rhea" id="RHEA:67460"/>
        <dbReference type="ChEBI" id="CHEBI:13193"/>
        <dbReference type="ChEBI" id="CHEBI:15588"/>
        <dbReference type="ChEBI" id="CHEBI:16452"/>
        <dbReference type="ChEBI" id="CHEBI:17499"/>
    </reaction>
    <physiologicalReaction direction="left-to-right" evidence="12">
        <dbReference type="Rhea" id="RHEA:67461"/>
    </physiologicalReaction>
</comment>
<evidence type="ECO:0000313" key="15">
    <source>
        <dbReference type="Proteomes" id="UP001153709"/>
    </source>
</evidence>
<comment type="subunit">
    <text evidence="4">Homodimer.</text>
</comment>
<dbReference type="GO" id="GO:0005777">
    <property type="term" value="C:peroxisome"/>
    <property type="evidence" value="ECO:0007669"/>
    <property type="project" value="UniProtKB-SubCell"/>
</dbReference>
<dbReference type="EMBL" id="OU898279">
    <property type="protein sequence ID" value="CAG9833545.1"/>
    <property type="molecule type" value="Genomic_DNA"/>
</dbReference>
<dbReference type="InterPro" id="IPR036318">
    <property type="entry name" value="FAD-bd_PCMH-like_sf"/>
</dbReference>
<dbReference type="Gene3D" id="3.30.43.10">
    <property type="entry name" value="Uridine Diphospho-n-acetylenolpyruvylglucosamine Reductase, domain 2"/>
    <property type="match status" value="1"/>
</dbReference>
<feature type="domain" description="FAD-binding PCMH-type" evidence="13">
    <location>
        <begin position="83"/>
        <end position="262"/>
    </location>
</feature>
<dbReference type="FunFam" id="3.30.465.10:FF:000001">
    <property type="entry name" value="D-2-hydroxyglutarate dehydrogenase, mitochondrial"/>
    <property type="match status" value="1"/>
</dbReference>
<dbReference type="InterPro" id="IPR006094">
    <property type="entry name" value="Oxid_FAD_bind_N"/>
</dbReference>
<evidence type="ECO:0000256" key="10">
    <source>
        <dbReference type="ARBA" id="ARBA00039639"/>
    </source>
</evidence>
<comment type="subcellular location">
    <subcellularLocation>
        <location evidence="2">Peroxisome</location>
    </subcellularLocation>
</comment>
<evidence type="ECO:0000256" key="3">
    <source>
        <dbReference type="ARBA" id="ARBA00008000"/>
    </source>
</evidence>
<protein>
    <recommendedName>
        <fullName evidence="10">D-2-hydroxyglutarate dehydrogenase, mitochondrial</fullName>
        <ecNumber evidence="9">1.1.99.39</ecNumber>
    </recommendedName>
</protein>
<dbReference type="FunFam" id="3.30.70.2190:FF:000001">
    <property type="entry name" value="D-2-hydroxyglutarate dehydrogenase mitochondrial"/>
    <property type="match status" value="1"/>
</dbReference>
<dbReference type="Gene3D" id="3.30.70.2740">
    <property type="match status" value="1"/>
</dbReference>
<dbReference type="PROSITE" id="PS51387">
    <property type="entry name" value="FAD_PCMH"/>
    <property type="match status" value="1"/>
</dbReference>
<evidence type="ECO:0000313" key="14">
    <source>
        <dbReference type="EMBL" id="CAG9833545.1"/>
    </source>
</evidence>
<accession>A0A9N9XA83</accession>
<gene>
    <name evidence="14" type="ORF">DIABBA_LOCUS6944</name>
</gene>
<organism evidence="14 15">
    <name type="scientific">Diabrotica balteata</name>
    <name type="common">Banded cucumber beetle</name>
    <dbReference type="NCBI Taxonomy" id="107213"/>
    <lineage>
        <taxon>Eukaryota</taxon>
        <taxon>Metazoa</taxon>
        <taxon>Ecdysozoa</taxon>
        <taxon>Arthropoda</taxon>
        <taxon>Hexapoda</taxon>
        <taxon>Insecta</taxon>
        <taxon>Pterygota</taxon>
        <taxon>Neoptera</taxon>
        <taxon>Endopterygota</taxon>
        <taxon>Coleoptera</taxon>
        <taxon>Polyphaga</taxon>
        <taxon>Cucujiformia</taxon>
        <taxon>Chrysomeloidea</taxon>
        <taxon>Chrysomelidae</taxon>
        <taxon>Galerucinae</taxon>
        <taxon>Diabroticina</taxon>
        <taxon>Diabroticites</taxon>
        <taxon>Diabrotica</taxon>
    </lineage>
</organism>
<proteinExistence type="inferred from homology"/>
<dbReference type="GO" id="GO:0005739">
    <property type="term" value="C:mitochondrion"/>
    <property type="evidence" value="ECO:0007669"/>
    <property type="project" value="TreeGrafter"/>
</dbReference>
<dbReference type="InterPro" id="IPR016166">
    <property type="entry name" value="FAD-bd_PCMH"/>
</dbReference>
<evidence type="ECO:0000256" key="1">
    <source>
        <dbReference type="ARBA" id="ARBA00001974"/>
    </source>
</evidence>
<evidence type="ECO:0000256" key="11">
    <source>
        <dbReference type="ARBA" id="ARBA00045410"/>
    </source>
</evidence>
<dbReference type="InterPro" id="IPR016164">
    <property type="entry name" value="FAD-linked_Oxase-like_C"/>
</dbReference>
<keyword evidence="7" id="KW-0560">Oxidoreductase</keyword>
<reference evidence="14" key="1">
    <citation type="submission" date="2022-01" db="EMBL/GenBank/DDBJ databases">
        <authorList>
            <person name="King R."/>
        </authorList>
    </citation>
    <scope>NUCLEOTIDE SEQUENCE</scope>
</reference>
<dbReference type="FunFam" id="3.30.43.10:FF:000011">
    <property type="entry name" value="D-lactate dehydrogenase (Cytochrome)"/>
    <property type="match status" value="1"/>
</dbReference>
<dbReference type="InterPro" id="IPR016169">
    <property type="entry name" value="FAD-bd_PCMH_sub2"/>
</dbReference>
<dbReference type="GO" id="GO:0071949">
    <property type="term" value="F:FAD binding"/>
    <property type="evidence" value="ECO:0007669"/>
    <property type="project" value="InterPro"/>
</dbReference>
<evidence type="ECO:0000256" key="4">
    <source>
        <dbReference type="ARBA" id="ARBA00011738"/>
    </source>
</evidence>
<dbReference type="Gene3D" id="3.30.465.10">
    <property type="match status" value="1"/>
</dbReference>
<dbReference type="InterPro" id="IPR004113">
    <property type="entry name" value="FAD-bd_oxidored_4_C"/>
</dbReference>
<dbReference type="InterPro" id="IPR051264">
    <property type="entry name" value="FAD-oxidored/transferase_4"/>
</dbReference>
<dbReference type="Gene3D" id="3.30.70.2190">
    <property type="match status" value="1"/>
</dbReference>
<dbReference type="FunFam" id="1.10.45.10:FF:000001">
    <property type="entry name" value="D-lactate dehydrogenase mitochondrial"/>
    <property type="match status" value="1"/>
</dbReference>
<dbReference type="SUPFAM" id="SSF55103">
    <property type="entry name" value="FAD-linked oxidases, C-terminal domain"/>
    <property type="match status" value="1"/>
</dbReference>
<comment type="similarity">
    <text evidence="3">Belongs to the FAD-binding oxidoreductase/transferase type 4 family.</text>
</comment>
<evidence type="ECO:0000256" key="12">
    <source>
        <dbReference type="ARBA" id="ARBA00049267"/>
    </source>
</evidence>
<dbReference type="EC" id="1.1.99.39" evidence="9"/>
<evidence type="ECO:0000256" key="9">
    <source>
        <dbReference type="ARBA" id="ARBA00039003"/>
    </source>
</evidence>
<dbReference type="GO" id="GO:0051990">
    <property type="term" value="F:(R)-2-hydroxyglutarate dehydrogenase activity"/>
    <property type="evidence" value="ECO:0007669"/>
    <property type="project" value="UniProtKB-EC"/>
</dbReference>
<evidence type="ECO:0000256" key="2">
    <source>
        <dbReference type="ARBA" id="ARBA00004275"/>
    </source>
</evidence>
<dbReference type="Proteomes" id="UP001153709">
    <property type="component" value="Chromosome 4"/>
</dbReference>
<evidence type="ECO:0000259" key="13">
    <source>
        <dbReference type="PROSITE" id="PS51387"/>
    </source>
</evidence>